<keyword evidence="2" id="KW-1185">Reference proteome</keyword>
<dbReference type="Proteomes" id="UP001163223">
    <property type="component" value="Chromosome"/>
</dbReference>
<organism evidence="1 2">
    <name type="scientific">Antarcticirhabdus aurantiaca</name>
    <dbReference type="NCBI Taxonomy" id="2606717"/>
    <lineage>
        <taxon>Bacteria</taxon>
        <taxon>Pseudomonadati</taxon>
        <taxon>Pseudomonadota</taxon>
        <taxon>Alphaproteobacteria</taxon>
        <taxon>Hyphomicrobiales</taxon>
        <taxon>Aurantimonadaceae</taxon>
        <taxon>Antarcticirhabdus</taxon>
    </lineage>
</organism>
<dbReference type="EMBL" id="CP113520">
    <property type="protein sequence ID" value="WAJ27543.1"/>
    <property type="molecule type" value="Genomic_DNA"/>
</dbReference>
<reference evidence="1" key="1">
    <citation type="submission" date="2022-11" db="EMBL/GenBank/DDBJ databases">
        <title>beta-Carotene-producing bacterium, Jeongeuplla avenae sp. nov., alleviates the salt stress of Arabidopsis seedlings.</title>
        <authorList>
            <person name="Jiang L."/>
            <person name="Lee J."/>
        </authorList>
    </citation>
    <scope>NUCLEOTIDE SEQUENCE</scope>
    <source>
        <strain evidence="1">DY_R2A_6</strain>
    </source>
</reference>
<name>A0ACD4NKX2_9HYPH</name>
<gene>
    <name evidence="1" type="ORF">OXU80_22280</name>
</gene>
<evidence type="ECO:0000313" key="2">
    <source>
        <dbReference type="Proteomes" id="UP001163223"/>
    </source>
</evidence>
<accession>A0ACD4NKX2</accession>
<sequence>MQIANLSTRALIFRDKAGEVVEIAPGDAQNVDVARDHPVVVARENARLIRVGGSEAQAKKLARASSPEAAPVAAAKVGNGEG</sequence>
<proteinExistence type="predicted"/>
<evidence type="ECO:0000313" key="1">
    <source>
        <dbReference type="EMBL" id="WAJ27543.1"/>
    </source>
</evidence>
<protein>
    <submittedName>
        <fullName evidence="1">Uncharacterized protein</fullName>
    </submittedName>
</protein>